<evidence type="ECO:0000256" key="7">
    <source>
        <dbReference type="ARBA" id="ARBA00023224"/>
    </source>
</evidence>
<dbReference type="AlphaFoldDB" id="A0A364P126"/>
<dbReference type="SMART" id="SM01049">
    <property type="entry name" value="Cache_2"/>
    <property type="match status" value="1"/>
</dbReference>
<evidence type="ECO:0000256" key="10">
    <source>
        <dbReference type="SAM" id="Phobius"/>
    </source>
</evidence>
<dbReference type="GO" id="GO:0004888">
    <property type="term" value="F:transmembrane signaling receptor activity"/>
    <property type="evidence" value="ECO:0007669"/>
    <property type="project" value="InterPro"/>
</dbReference>
<feature type="domain" description="Methyl-accepting transducer" evidence="11">
    <location>
        <begin position="309"/>
        <end position="552"/>
    </location>
</feature>
<dbReference type="CDD" id="cd06225">
    <property type="entry name" value="HAMP"/>
    <property type="match status" value="1"/>
</dbReference>
<dbReference type="Gene3D" id="1.10.8.500">
    <property type="entry name" value="HAMP domain in histidine kinase"/>
    <property type="match status" value="1"/>
</dbReference>
<dbReference type="PROSITE" id="PS50885">
    <property type="entry name" value="HAMP"/>
    <property type="match status" value="1"/>
</dbReference>
<keyword evidence="5 10" id="KW-1133">Transmembrane helix</keyword>
<dbReference type="Pfam" id="PF00672">
    <property type="entry name" value="HAMP"/>
    <property type="match status" value="1"/>
</dbReference>
<evidence type="ECO:0000259" key="11">
    <source>
        <dbReference type="PROSITE" id="PS50111"/>
    </source>
</evidence>
<dbReference type="GO" id="GO:0005886">
    <property type="term" value="C:plasma membrane"/>
    <property type="evidence" value="ECO:0007669"/>
    <property type="project" value="UniProtKB-SubCell"/>
</dbReference>
<dbReference type="EMBL" id="PGTO01000003">
    <property type="protein sequence ID" value="RAU23034.1"/>
    <property type="molecule type" value="Genomic_DNA"/>
</dbReference>
<dbReference type="SMART" id="SM00283">
    <property type="entry name" value="MA"/>
    <property type="match status" value="1"/>
</dbReference>
<evidence type="ECO:0000259" key="12">
    <source>
        <dbReference type="PROSITE" id="PS50192"/>
    </source>
</evidence>
<feature type="transmembrane region" description="Helical" evidence="10">
    <location>
        <begin position="20"/>
        <end position="44"/>
    </location>
</feature>
<reference evidence="14 15" key="1">
    <citation type="submission" date="2017-11" db="EMBL/GenBank/DDBJ databases">
        <title>Draft genome sequence of magnetotactic bacterium Magnetospirillum kuznetsovii LBB-42.</title>
        <authorList>
            <person name="Grouzdev D.S."/>
            <person name="Rysina M.S."/>
            <person name="Baslerov R.V."/>
            <person name="Koziaeva V."/>
        </authorList>
    </citation>
    <scope>NUCLEOTIDE SEQUENCE [LARGE SCALE GENOMIC DNA]</scope>
    <source>
        <strain evidence="14 15">LBB-42</strain>
    </source>
</reference>
<evidence type="ECO:0000259" key="13">
    <source>
        <dbReference type="PROSITE" id="PS50885"/>
    </source>
</evidence>
<keyword evidence="3" id="KW-0997">Cell inner membrane</keyword>
<evidence type="ECO:0000256" key="1">
    <source>
        <dbReference type="ARBA" id="ARBA00004429"/>
    </source>
</evidence>
<keyword evidence="15" id="KW-1185">Reference proteome</keyword>
<comment type="caution">
    <text evidence="14">The sequence shown here is derived from an EMBL/GenBank/DDBJ whole genome shotgun (WGS) entry which is preliminary data.</text>
</comment>
<name>A0A364P126_9PROT</name>
<feature type="domain" description="HAMP" evidence="13">
    <location>
        <begin position="223"/>
        <end position="276"/>
    </location>
</feature>
<dbReference type="SUPFAM" id="SSF58104">
    <property type="entry name" value="Methyl-accepting chemotaxis protein (MCP) signaling domain"/>
    <property type="match status" value="1"/>
</dbReference>
<dbReference type="SMART" id="SM00304">
    <property type="entry name" value="HAMP"/>
    <property type="match status" value="1"/>
</dbReference>
<evidence type="ECO:0000313" key="14">
    <source>
        <dbReference type="EMBL" id="RAU23034.1"/>
    </source>
</evidence>
<feature type="domain" description="T-SNARE coiled-coil homology" evidence="12">
    <location>
        <begin position="468"/>
        <end position="530"/>
    </location>
</feature>
<dbReference type="GO" id="GO:0006935">
    <property type="term" value="P:chemotaxis"/>
    <property type="evidence" value="ECO:0007669"/>
    <property type="project" value="InterPro"/>
</dbReference>
<dbReference type="PANTHER" id="PTHR32089">
    <property type="entry name" value="METHYL-ACCEPTING CHEMOTAXIS PROTEIN MCPB"/>
    <property type="match status" value="1"/>
</dbReference>
<dbReference type="InterPro" id="IPR033480">
    <property type="entry name" value="sCache_2"/>
</dbReference>
<keyword evidence="7 9" id="KW-0807">Transducer</keyword>
<keyword evidence="2" id="KW-1003">Cell membrane</keyword>
<evidence type="ECO:0000256" key="5">
    <source>
        <dbReference type="ARBA" id="ARBA00022989"/>
    </source>
</evidence>
<dbReference type="PROSITE" id="PS50111">
    <property type="entry name" value="CHEMOTAXIS_TRANSDUC_2"/>
    <property type="match status" value="1"/>
</dbReference>
<evidence type="ECO:0000256" key="8">
    <source>
        <dbReference type="ARBA" id="ARBA00029447"/>
    </source>
</evidence>
<evidence type="ECO:0000256" key="4">
    <source>
        <dbReference type="ARBA" id="ARBA00022692"/>
    </source>
</evidence>
<proteinExistence type="inferred from homology"/>
<keyword evidence="6 10" id="KW-0472">Membrane</keyword>
<dbReference type="InterPro" id="IPR004090">
    <property type="entry name" value="Chemotax_Me-accpt_rcpt"/>
</dbReference>
<dbReference type="Pfam" id="PF17200">
    <property type="entry name" value="sCache_2"/>
    <property type="match status" value="1"/>
</dbReference>
<dbReference type="InterPro" id="IPR000727">
    <property type="entry name" value="T_SNARE_dom"/>
</dbReference>
<gene>
    <name evidence="14" type="ORF">CU669_06590</name>
</gene>
<keyword evidence="4 10" id="KW-0812">Transmembrane</keyword>
<dbReference type="InterPro" id="IPR004089">
    <property type="entry name" value="MCPsignal_dom"/>
</dbReference>
<dbReference type="Proteomes" id="UP000251075">
    <property type="component" value="Unassembled WGS sequence"/>
</dbReference>
<evidence type="ECO:0000313" key="15">
    <source>
        <dbReference type="Proteomes" id="UP000251075"/>
    </source>
</evidence>
<evidence type="ECO:0000256" key="3">
    <source>
        <dbReference type="ARBA" id="ARBA00022519"/>
    </source>
</evidence>
<dbReference type="PANTHER" id="PTHR32089:SF112">
    <property type="entry name" value="LYSOZYME-LIKE PROTEIN-RELATED"/>
    <property type="match status" value="1"/>
</dbReference>
<dbReference type="GO" id="GO:0007165">
    <property type="term" value="P:signal transduction"/>
    <property type="evidence" value="ECO:0007669"/>
    <property type="project" value="UniProtKB-KW"/>
</dbReference>
<organism evidence="14 15">
    <name type="scientific">Paramagnetospirillum kuznetsovii</name>
    <dbReference type="NCBI Taxonomy" id="2053833"/>
    <lineage>
        <taxon>Bacteria</taxon>
        <taxon>Pseudomonadati</taxon>
        <taxon>Pseudomonadota</taxon>
        <taxon>Alphaproteobacteria</taxon>
        <taxon>Rhodospirillales</taxon>
        <taxon>Magnetospirillaceae</taxon>
        <taxon>Paramagnetospirillum</taxon>
    </lineage>
</organism>
<dbReference type="PROSITE" id="PS50192">
    <property type="entry name" value="T_SNARE"/>
    <property type="match status" value="1"/>
</dbReference>
<accession>A0A364P126</accession>
<dbReference type="InterPro" id="IPR003660">
    <property type="entry name" value="HAMP_dom"/>
</dbReference>
<dbReference type="Pfam" id="PF00015">
    <property type="entry name" value="MCPsignal"/>
    <property type="match status" value="1"/>
</dbReference>
<comment type="similarity">
    <text evidence="8">Belongs to the methyl-accepting chemotaxis (MCP) protein family.</text>
</comment>
<dbReference type="Gene3D" id="1.10.287.950">
    <property type="entry name" value="Methyl-accepting chemotaxis protein"/>
    <property type="match status" value="1"/>
</dbReference>
<evidence type="ECO:0000256" key="2">
    <source>
        <dbReference type="ARBA" id="ARBA00022475"/>
    </source>
</evidence>
<dbReference type="PRINTS" id="PR00260">
    <property type="entry name" value="CHEMTRNSDUCR"/>
</dbReference>
<evidence type="ECO:0000256" key="6">
    <source>
        <dbReference type="ARBA" id="ARBA00023136"/>
    </source>
</evidence>
<feature type="transmembrane region" description="Helical" evidence="10">
    <location>
        <begin position="196"/>
        <end position="217"/>
    </location>
</feature>
<evidence type="ECO:0000256" key="9">
    <source>
        <dbReference type="PROSITE-ProRule" id="PRU00284"/>
    </source>
</evidence>
<dbReference type="Gene3D" id="3.30.450.20">
    <property type="entry name" value="PAS domain"/>
    <property type="match status" value="1"/>
</dbReference>
<comment type="subcellular location">
    <subcellularLocation>
        <location evidence="1">Cell inner membrane</location>
        <topology evidence="1">Multi-pass membrane protein</topology>
    </subcellularLocation>
</comment>
<sequence length="572" mass="60037">MGEIGWSRQKGHSMFNNLKISGRLSVLIAVGMVGTIVLAIFSLAQLRGTMLEDRKLVVRQMVEAANTLAGHYRQLAESGALTEDVAKDQAKAAIRAIRYGDGNYLFAYDSTGLIQINGGDKTKEGHNRIDDKDPGGKAYAREMIRQALAGGGYTEYLSARKGNDRTLPKISYSSHYKPWDWVIATGVYVDDVDDAFYSHLMAVGSVIIVVIGLMMALSLRLGASITRPITHMTTAMGAMADGNLAVSIPVTGNTDEIGAMARAMAVFKDGLIRANQLAAAQEAEQTAREARARTIESLTKEFDSHSSMVLETVTRASTQLQATAQAMSVTAEQTNRRVATVSVATEEASVSVQTVASAAEQLSASSLEIGRQVEQSSRISQAASDDANRTSATVQGLAESSAKIGAVVSLINDIASQTNLLALNATIEAARAGEAGKGFAVVANEVKHLANQTARATEEISSQIGAVQAATLEAVEAISGIVGRIEEINHIAGAISSAVDEQSAATAEIARNVQRTAEGTRQISTNIQGVTQAAEETSGAAGQVLASAHSLAKEAGDLKTVVGGFLTGVRTA</sequence>
<protein>
    <submittedName>
        <fullName evidence="14">Methyl-accepting chemotaxis protein</fullName>
    </submittedName>
</protein>